<evidence type="ECO:0000313" key="1">
    <source>
        <dbReference type="EMBL" id="KAF8908169.1"/>
    </source>
</evidence>
<keyword evidence="2" id="KW-1185">Reference proteome</keyword>
<dbReference type="EMBL" id="JADNYJ010000012">
    <property type="protein sequence ID" value="KAF8908169.1"/>
    <property type="molecule type" value="Genomic_DNA"/>
</dbReference>
<name>A0A9P5NXY7_GYMJU</name>
<dbReference type="Proteomes" id="UP000724874">
    <property type="component" value="Unassembled WGS sequence"/>
</dbReference>
<accession>A0A9P5NXY7</accession>
<reference evidence="1" key="1">
    <citation type="submission" date="2020-11" db="EMBL/GenBank/DDBJ databases">
        <authorList>
            <consortium name="DOE Joint Genome Institute"/>
            <person name="Ahrendt S."/>
            <person name="Riley R."/>
            <person name="Andreopoulos W."/>
            <person name="LaButti K."/>
            <person name="Pangilinan J."/>
            <person name="Ruiz-duenas F.J."/>
            <person name="Barrasa J.M."/>
            <person name="Sanchez-Garcia M."/>
            <person name="Camarero S."/>
            <person name="Miyauchi S."/>
            <person name="Serrano A."/>
            <person name="Linde D."/>
            <person name="Babiker R."/>
            <person name="Drula E."/>
            <person name="Ayuso-Fernandez I."/>
            <person name="Pacheco R."/>
            <person name="Padilla G."/>
            <person name="Ferreira P."/>
            <person name="Barriuso J."/>
            <person name="Kellner H."/>
            <person name="Castanera R."/>
            <person name="Alfaro M."/>
            <person name="Ramirez L."/>
            <person name="Pisabarro A.G."/>
            <person name="Kuo A."/>
            <person name="Tritt A."/>
            <person name="Lipzen A."/>
            <person name="He G."/>
            <person name="Yan M."/>
            <person name="Ng V."/>
            <person name="Cullen D."/>
            <person name="Martin F."/>
            <person name="Rosso M.-N."/>
            <person name="Henrissat B."/>
            <person name="Hibbett D."/>
            <person name="Martinez A.T."/>
            <person name="Grigoriev I.V."/>
        </authorList>
    </citation>
    <scope>NUCLEOTIDE SEQUENCE</scope>
    <source>
        <strain evidence="1">AH 44721</strain>
    </source>
</reference>
<gene>
    <name evidence="1" type="ORF">CPB84DRAFT_1744341</name>
</gene>
<protein>
    <submittedName>
        <fullName evidence="1">Uncharacterized protein</fullName>
    </submittedName>
</protein>
<comment type="caution">
    <text evidence="1">The sequence shown here is derived from an EMBL/GenBank/DDBJ whole genome shotgun (WGS) entry which is preliminary data.</text>
</comment>
<sequence>MAKNELTRKIALRAIDTMEQHHEDAEVEKIGARKGEPFSSYFTKQGSFHLLDLSHKRPMNSSPRLTEFDTRPLLFLFVHLTDIQLCTLDDPDALVDIRCQVSDAANHNPKGIHRTRERISVATDVYTEHPFPAGVTTSMNNIGTNVQRVEQDNACQMTRKYKKVSQNGDCLGLRQQSEARSKEMGQAAHDIQVVPMQATSTSAA</sequence>
<dbReference type="AlphaFoldDB" id="A0A9P5NXY7"/>
<organism evidence="1 2">
    <name type="scientific">Gymnopilus junonius</name>
    <name type="common">Spectacular rustgill mushroom</name>
    <name type="synonym">Gymnopilus spectabilis subsp. junonius</name>
    <dbReference type="NCBI Taxonomy" id="109634"/>
    <lineage>
        <taxon>Eukaryota</taxon>
        <taxon>Fungi</taxon>
        <taxon>Dikarya</taxon>
        <taxon>Basidiomycota</taxon>
        <taxon>Agaricomycotina</taxon>
        <taxon>Agaricomycetes</taxon>
        <taxon>Agaricomycetidae</taxon>
        <taxon>Agaricales</taxon>
        <taxon>Agaricineae</taxon>
        <taxon>Hymenogastraceae</taxon>
        <taxon>Gymnopilus</taxon>
    </lineage>
</organism>
<proteinExistence type="predicted"/>
<evidence type="ECO:0000313" key="2">
    <source>
        <dbReference type="Proteomes" id="UP000724874"/>
    </source>
</evidence>